<organism evidence="1">
    <name type="scientific">marine sediment metagenome</name>
    <dbReference type="NCBI Taxonomy" id="412755"/>
    <lineage>
        <taxon>unclassified sequences</taxon>
        <taxon>metagenomes</taxon>
        <taxon>ecological metagenomes</taxon>
    </lineage>
</organism>
<dbReference type="AlphaFoldDB" id="A0A0F9JCM6"/>
<accession>A0A0F9JCM6</accession>
<comment type="caution">
    <text evidence="1">The sequence shown here is derived from an EMBL/GenBank/DDBJ whole genome shotgun (WGS) entry which is preliminary data.</text>
</comment>
<name>A0A0F9JCM6_9ZZZZ</name>
<sequence length="594" mass="63627">MSKHTKQRAKRRKRQSVRMIEAAAVQGPILIEAVGVEWINAAGDDGESKPKRFAMTAYTGGPMQVSNYGPPVVIDLSGLKAKAPIPILRDHDLARVIGHADEITIGDSSVKLAGVISGTGPDAVEVQANARNGFPWKASVGVRPDKLEFVGEGVATKVNGKTYTGPLNVARRSTMGETSFVAIGADRKATAKVAASAAQYKESDMEFEQWVIEAMGHPSEELREDQIQHLRAKYDAEVKAAAVIAKAAKIEAAESKDAEKIEAAANPAIIEAPVFNLDGVILAHESHMAKIEAIAEEYRETVPAEDFAKLATVARKGAIEAKAKALSDKWPVVKLESEHILAAAMYKADLMVAERPKGPAIHSSSRDGITNDILAAAVLSTGSIAKPEDHCSPELLDAAHKQFPHGIGLQEMIVASARANGWSGYSFKQDSSDCMRHAFAPIQAGGFSTVAITNILSNVANKFLLEGFNFVEQAWREVASTRPVSDFKTTTSYRLTGESTYKLVPPSGEISHGTLGDESYTNKADTYALRLAVTRTDIINDDLGAITTVPRRFGNGGGRTLNHIFWTVYLGAQGTLFTTGQANYFDGAGSALSI</sequence>
<protein>
    <recommendedName>
        <fullName evidence="2">Bacteriophage Mu GpT domain-containing protein</fullName>
    </recommendedName>
</protein>
<reference evidence="1" key="1">
    <citation type="journal article" date="2015" name="Nature">
        <title>Complex archaea that bridge the gap between prokaryotes and eukaryotes.</title>
        <authorList>
            <person name="Spang A."/>
            <person name="Saw J.H."/>
            <person name="Jorgensen S.L."/>
            <person name="Zaremba-Niedzwiedzka K."/>
            <person name="Martijn J."/>
            <person name="Lind A.E."/>
            <person name="van Eijk R."/>
            <person name="Schleper C."/>
            <person name="Guy L."/>
            <person name="Ettema T.J."/>
        </authorList>
    </citation>
    <scope>NUCLEOTIDE SEQUENCE</scope>
</reference>
<dbReference type="EMBL" id="LAZR01010327">
    <property type="protein sequence ID" value="KKM67564.1"/>
    <property type="molecule type" value="Genomic_DNA"/>
</dbReference>
<gene>
    <name evidence="1" type="ORF">LCGC14_1469860</name>
</gene>
<proteinExistence type="predicted"/>
<evidence type="ECO:0008006" key="2">
    <source>
        <dbReference type="Google" id="ProtNLM"/>
    </source>
</evidence>
<dbReference type="Pfam" id="PF25209">
    <property type="entry name" value="Phage_capsid_4"/>
    <property type="match status" value="1"/>
</dbReference>
<evidence type="ECO:0000313" key="1">
    <source>
        <dbReference type="EMBL" id="KKM67564.1"/>
    </source>
</evidence>
<feature type="non-terminal residue" evidence="1">
    <location>
        <position position="594"/>
    </location>
</feature>